<dbReference type="OrthoDB" id="284473at2759"/>
<protein>
    <recommendedName>
        <fullName evidence="2">DDH domain-containing protein</fullName>
    </recommendedName>
</protein>
<dbReference type="RefSeq" id="XP_012179854.1">
    <property type="nucleotide sequence ID" value="XM_012324464.1"/>
</dbReference>
<proteinExistence type="predicted"/>
<evidence type="ECO:0000259" key="2">
    <source>
        <dbReference type="Pfam" id="PF01368"/>
    </source>
</evidence>
<dbReference type="GeneID" id="24095482"/>
<accession>J4I955</accession>
<feature type="region of interest" description="Disordered" evidence="1">
    <location>
        <begin position="1"/>
        <end position="35"/>
    </location>
</feature>
<evidence type="ECO:0000313" key="3">
    <source>
        <dbReference type="EMBL" id="CCM00571.1"/>
    </source>
</evidence>
<gene>
    <name evidence="3" type="ORF">FIBRA_02605</name>
</gene>
<dbReference type="PANTHER" id="PTHR30255">
    <property type="entry name" value="SINGLE-STRANDED-DNA-SPECIFIC EXONUCLEASE RECJ"/>
    <property type="match status" value="1"/>
</dbReference>
<feature type="region of interest" description="Disordered" evidence="1">
    <location>
        <begin position="426"/>
        <end position="455"/>
    </location>
</feature>
<dbReference type="Gene3D" id="3.90.1640.30">
    <property type="match status" value="1"/>
</dbReference>
<reference evidence="3 4" key="1">
    <citation type="journal article" date="2012" name="Appl. Environ. Microbiol.">
        <title>Short-read sequencing for genomic analysis of the brown rot fungus Fibroporia radiculosa.</title>
        <authorList>
            <person name="Tang J.D."/>
            <person name="Perkins A.D."/>
            <person name="Sonstegard T.S."/>
            <person name="Schroeder S.G."/>
            <person name="Burgess S.C."/>
            <person name="Diehl S.V."/>
        </authorList>
    </citation>
    <scope>NUCLEOTIDE SEQUENCE [LARGE SCALE GENOMIC DNA]</scope>
    <source>
        <strain evidence="3 4">TFFH 294</strain>
    </source>
</reference>
<dbReference type="EMBL" id="HE796990">
    <property type="protein sequence ID" value="CCM00571.1"/>
    <property type="molecule type" value="Genomic_DNA"/>
</dbReference>
<dbReference type="AlphaFoldDB" id="J4I955"/>
<sequence>MTKRLRSSDNTALPVISNRSPEYQSEGDGPGVHSAQQWPVSKDAMSAARTFLQECASARQPTLLLPDKDADGLCSGLILYHTLCALGLPPQLLTVHFVAKGSNVHAPDERAQLASYQARYLVLVDQGSRPGPPIVDSEEAKVLIVDHHASDSFPANAQVLSAAGCEPVATSSTLAYLLCRPLVASADSASSELKERLEYLCVMGTMGDLGAGFKWEAPFPDMRVCMKRWTKKALAEAVSLLNAPRRTARYDVIAAWDALMHASSPRELVSSSAPLIKRLHAARDEVRREVERCTHTAPMFSGDGRVALIRISSTAQVHPLIATRWAATLKSARLEMVMCANDGYLPGEAKTNFACRIARCALTRGQTDDAREIDVMEMLKQYASHVLGLQSAMGEDFARGHRQASGGIVMTAHFERLWNAMKETEPEIREAGPSQKKRKAWPSQGNTLESWLRKT</sequence>
<name>J4I955_9APHY</name>
<dbReference type="SUPFAM" id="SSF64182">
    <property type="entry name" value="DHH phosphoesterases"/>
    <property type="match status" value="1"/>
</dbReference>
<organism evidence="3 4">
    <name type="scientific">Fibroporia radiculosa</name>
    <dbReference type="NCBI Taxonomy" id="599839"/>
    <lineage>
        <taxon>Eukaryota</taxon>
        <taxon>Fungi</taxon>
        <taxon>Dikarya</taxon>
        <taxon>Basidiomycota</taxon>
        <taxon>Agaricomycotina</taxon>
        <taxon>Agaricomycetes</taxon>
        <taxon>Polyporales</taxon>
        <taxon>Fibroporiaceae</taxon>
        <taxon>Fibroporia</taxon>
    </lineage>
</organism>
<dbReference type="InterPro" id="IPR001667">
    <property type="entry name" value="DDH_dom"/>
</dbReference>
<feature type="domain" description="DDH" evidence="2">
    <location>
        <begin position="66"/>
        <end position="202"/>
    </location>
</feature>
<dbReference type="STRING" id="599839.J4I955"/>
<dbReference type="InterPro" id="IPR051673">
    <property type="entry name" value="SSDNA_exonuclease_RecJ"/>
</dbReference>
<dbReference type="PANTHER" id="PTHR30255:SF2">
    <property type="entry name" value="SINGLE-STRANDED-DNA-SPECIFIC EXONUCLEASE RECJ"/>
    <property type="match status" value="1"/>
</dbReference>
<dbReference type="Proteomes" id="UP000006352">
    <property type="component" value="Unassembled WGS sequence"/>
</dbReference>
<evidence type="ECO:0000256" key="1">
    <source>
        <dbReference type="SAM" id="MobiDB-lite"/>
    </source>
</evidence>
<dbReference type="HOGENOM" id="CLU_034130_1_0_1"/>
<dbReference type="Pfam" id="PF01368">
    <property type="entry name" value="DHH"/>
    <property type="match status" value="1"/>
</dbReference>
<dbReference type="InterPro" id="IPR038763">
    <property type="entry name" value="DHH_sf"/>
</dbReference>
<keyword evidence="4" id="KW-1185">Reference proteome</keyword>
<dbReference type="GO" id="GO:0004527">
    <property type="term" value="F:exonuclease activity"/>
    <property type="evidence" value="ECO:0007669"/>
    <property type="project" value="UniProtKB-KW"/>
</dbReference>
<evidence type="ECO:0000313" key="4">
    <source>
        <dbReference type="Proteomes" id="UP000006352"/>
    </source>
</evidence>
<dbReference type="InParanoid" id="J4I955"/>